<keyword evidence="1" id="KW-0472">Membrane</keyword>
<gene>
    <name evidence="2" type="ORF">SNE34_06675</name>
</gene>
<keyword evidence="3" id="KW-1185">Reference proteome</keyword>
<comment type="caution">
    <text evidence="2">The sequence shown here is derived from an EMBL/GenBank/DDBJ whole genome shotgun (WGS) entry which is preliminary data.</text>
</comment>
<sequence>MNHPAPHPDELHAYVDGQLPDARRAAVEAWLAANPEAAERVRGWQRDADALRAAWGNSAALPDEPRLQPARIRRHLHADRWTGMARAAVLVMALGLGGASGWLLHGMRGGGHHTLPMADAVTAYRLLTDQQMAMDFEGDRMGGLQNWLARNFDAVGRVPDLSSQGYALQGARMLSTPEGAAAMLVYEDRQGATLGVYIRPRPRRMREGERRDGGLMARYWPQGDTAIAVVSSRFDERADEVAPLLRRGG</sequence>
<keyword evidence="1" id="KW-0812">Transmembrane</keyword>
<evidence type="ECO:0000313" key="2">
    <source>
        <dbReference type="EMBL" id="MEG3183689.1"/>
    </source>
</evidence>
<evidence type="ECO:0000256" key="1">
    <source>
        <dbReference type="SAM" id="Phobius"/>
    </source>
</evidence>
<dbReference type="RefSeq" id="WP_332615925.1">
    <property type="nucleotide sequence ID" value="NZ_JAXGFP010000003.1"/>
</dbReference>
<feature type="transmembrane region" description="Helical" evidence="1">
    <location>
        <begin position="83"/>
        <end position="104"/>
    </location>
</feature>
<accession>A0ABU7YXK1</accession>
<dbReference type="Gene3D" id="1.10.10.1320">
    <property type="entry name" value="Anti-sigma factor, zinc-finger domain"/>
    <property type="match status" value="1"/>
</dbReference>
<reference evidence="2 3" key="1">
    <citation type="journal article" date="2016" name="Int. J. Syst. Evol. Microbiol.">
        <title>Lysobacter erysipheiresistens sp. nov., an antagonist of powdery mildew, isolated from tobacco-cultivated soil.</title>
        <authorList>
            <person name="Xie B."/>
            <person name="Li T."/>
            <person name="Lin X."/>
            <person name="Wang C.J."/>
            <person name="Chen Y.J."/>
            <person name="Liu W.J."/>
            <person name="Zhao Z.W."/>
        </authorList>
    </citation>
    <scope>NUCLEOTIDE SEQUENCE [LARGE SCALE GENOMIC DNA]</scope>
    <source>
        <strain evidence="2 3">RS-LYSO-3</strain>
    </source>
</reference>
<organism evidence="2 3">
    <name type="scientific">Novilysobacter erysipheiresistens</name>
    <dbReference type="NCBI Taxonomy" id="1749332"/>
    <lineage>
        <taxon>Bacteria</taxon>
        <taxon>Pseudomonadati</taxon>
        <taxon>Pseudomonadota</taxon>
        <taxon>Gammaproteobacteria</taxon>
        <taxon>Lysobacterales</taxon>
        <taxon>Lysobacteraceae</taxon>
        <taxon>Novilysobacter</taxon>
    </lineage>
</organism>
<protein>
    <submittedName>
        <fullName evidence="2">Anti-sigma factor</fullName>
    </submittedName>
</protein>
<name>A0ABU7YXK1_9GAMM</name>
<keyword evidence="1" id="KW-1133">Transmembrane helix</keyword>
<evidence type="ECO:0000313" key="3">
    <source>
        <dbReference type="Proteomes" id="UP001355056"/>
    </source>
</evidence>
<dbReference type="Proteomes" id="UP001355056">
    <property type="component" value="Unassembled WGS sequence"/>
</dbReference>
<dbReference type="EMBL" id="JAXGFP010000003">
    <property type="protein sequence ID" value="MEG3183689.1"/>
    <property type="molecule type" value="Genomic_DNA"/>
</dbReference>
<dbReference type="InterPro" id="IPR041916">
    <property type="entry name" value="Anti_sigma_zinc_sf"/>
</dbReference>
<proteinExistence type="predicted"/>